<evidence type="ECO:0000313" key="4">
    <source>
        <dbReference type="WBParaSite" id="Csp11.Scaffold630.g19800.t3"/>
    </source>
</evidence>
<dbReference type="FunFam" id="1.20.58.390:FF:000061">
    <property type="entry name" value="Ligand-Gated ion Channel"/>
    <property type="match status" value="1"/>
</dbReference>
<evidence type="ECO:0000256" key="1">
    <source>
        <dbReference type="SAM" id="Phobius"/>
    </source>
</evidence>
<dbReference type="Proteomes" id="UP000095282">
    <property type="component" value="Unplaced"/>
</dbReference>
<dbReference type="AlphaFoldDB" id="A0A1I7UVM6"/>
<dbReference type="GO" id="GO:0005230">
    <property type="term" value="F:extracellular ligand-gated monoatomic ion channel activity"/>
    <property type="evidence" value="ECO:0007669"/>
    <property type="project" value="UniProtKB-ARBA"/>
</dbReference>
<feature type="transmembrane region" description="Helical" evidence="1">
    <location>
        <begin position="41"/>
        <end position="63"/>
    </location>
</feature>
<accession>A0A1I7UVM6</accession>
<dbReference type="InterPro" id="IPR036719">
    <property type="entry name" value="Neuro-gated_channel_TM_sf"/>
</dbReference>
<feature type="transmembrane region" description="Helical" evidence="1">
    <location>
        <begin position="75"/>
        <end position="92"/>
    </location>
</feature>
<evidence type="ECO:0000259" key="2">
    <source>
        <dbReference type="Pfam" id="PF02932"/>
    </source>
</evidence>
<dbReference type="SUPFAM" id="SSF90112">
    <property type="entry name" value="Neurotransmitter-gated ion-channel transmembrane pore"/>
    <property type="match status" value="1"/>
</dbReference>
<dbReference type="CDD" id="cd19049">
    <property type="entry name" value="LGIC_TM_anion"/>
    <property type="match status" value="1"/>
</dbReference>
<dbReference type="WBParaSite" id="Csp11.Scaffold630.g19800.t3">
    <property type="protein sequence ID" value="Csp11.Scaffold630.g19800.t3"/>
    <property type="gene ID" value="Csp11.Scaffold630.g19800"/>
</dbReference>
<keyword evidence="1" id="KW-0472">Membrane</keyword>
<dbReference type="Pfam" id="PF02932">
    <property type="entry name" value="Neur_chan_memb"/>
    <property type="match status" value="1"/>
</dbReference>
<dbReference type="InterPro" id="IPR006028">
    <property type="entry name" value="GABAA/Glycine_rcpt"/>
</dbReference>
<dbReference type="GO" id="GO:0016020">
    <property type="term" value="C:membrane"/>
    <property type="evidence" value="ECO:0007669"/>
    <property type="project" value="InterPro"/>
</dbReference>
<name>A0A1I7UVM6_9PELO</name>
<evidence type="ECO:0000313" key="3">
    <source>
        <dbReference type="Proteomes" id="UP000095282"/>
    </source>
</evidence>
<reference evidence="4" key="1">
    <citation type="submission" date="2016-11" db="UniProtKB">
        <authorList>
            <consortium name="WormBaseParasite"/>
        </authorList>
    </citation>
    <scope>IDENTIFICATION</scope>
</reference>
<dbReference type="InterPro" id="IPR006029">
    <property type="entry name" value="Neurotrans-gated_channel_TM"/>
</dbReference>
<keyword evidence="3" id="KW-1185">Reference proteome</keyword>
<dbReference type="STRING" id="1561998.A0A1I7UVM6"/>
<proteinExistence type="predicted"/>
<dbReference type="GO" id="GO:0004888">
    <property type="term" value="F:transmembrane signaling receptor activity"/>
    <property type="evidence" value="ECO:0007669"/>
    <property type="project" value="InterPro"/>
</dbReference>
<sequence length="170" mass="19876">MQHGFGRFSNGYTILQTQLSKEYPAGNWDELVVTFVFERRYMWYFLQAYLPTFFSIFISWIAFSLGPQAITPRTMIGVNALLSMIFHFGSIMKNLPRVSYIKAIDVWMLSSMTFVFLSLIELAIVGYKLQMQREKDHVIEKVDRIARFAFPAGFSIFNIIYWARYGFKVG</sequence>
<protein>
    <submittedName>
        <fullName evidence="4">Neur_chan_memb domain-containing protein</fullName>
    </submittedName>
</protein>
<keyword evidence="1" id="KW-0812">Transmembrane</keyword>
<dbReference type="PANTHER" id="PTHR18945">
    <property type="entry name" value="NEUROTRANSMITTER GATED ION CHANNEL"/>
    <property type="match status" value="1"/>
</dbReference>
<feature type="transmembrane region" description="Helical" evidence="1">
    <location>
        <begin position="104"/>
        <end position="127"/>
    </location>
</feature>
<feature type="domain" description="Neurotransmitter-gated ion-channel transmembrane" evidence="2">
    <location>
        <begin position="49"/>
        <end position="132"/>
    </location>
</feature>
<dbReference type="PRINTS" id="PR00253">
    <property type="entry name" value="GABAARECEPTR"/>
</dbReference>
<feature type="transmembrane region" description="Helical" evidence="1">
    <location>
        <begin position="148"/>
        <end position="167"/>
    </location>
</feature>
<dbReference type="InterPro" id="IPR038050">
    <property type="entry name" value="Neuro_actylchol_rec"/>
</dbReference>
<keyword evidence="1" id="KW-1133">Transmembrane helix</keyword>
<dbReference type="Gene3D" id="1.20.58.390">
    <property type="entry name" value="Neurotransmitter-gated ion-channel transmembrane domain"/>
    <property type="match status" value="1"/>
</dbReference>
<organism evidence="3 4">
    <name type="scientific">Caenorhabditis tropicalis</name>
    <dbReference type="NCBI Taxonomy" id="1561998"/>
    <lineage>
        <taxon>Eukaryota</taxon>
        <taxon>Metazoa</taxon>
        <taxon>Ecdysozoa</taxon>
        <taxon>Nematoda</taxon>
        <taxon>Chromadorea</taxon>
        <taxon>Rhabditida</taxon>
        <taxon>Rhabditina</taxon>
        <taxon>Rhabditomorpha</taxon>
        <taxon>Rhabditoidea</taxon>
        <taxon>Rhabditidae</taxon>
        <taxon>Peloderinae</taxon>
        <taxon>Caenorhabditis</taxon>
    </lineage>
</organism>
<dbReference type="InterPro" id="IPR006201">
    <property type="entry name" value="Neur_channel"/>
</dbReference>